<evidence type="ECO:0000313" key="21">
    <source>
        <dbReference type="EMBL" id="GFR44769.1"/>
    </source>
</evidence>
<reference evidence="21 22" key="1">
    <citation type="journal article" date="2021" name="Sci. Rep.">
        <title>Genome sequencing of the multicellular alga Astrephomene provides insights into convergent evolution of germ-soma differentiation.</title>
        <authorList>
            <person name="Yamashita S."/>
            <person name="Yamamoto K."/>
            <person name="Matsuzaki R."/>
            <person name="Suzuki S."/>
            <person name="Yamaguchi H."/>
            <person name="Hirooka S."/>
            <person name="Minakuchi Y."/>
            <person name="Miyagishima S."/>
            <person name="Kawachi M."/>
            <person name="Toyoda A."/>
            <person name="Nozaki H."/>
        </authorList>
    </citation>
    <scope>NUCLEOTIDE SEQUENCE [LARGE SCALE GENOMIC DNA]</scope>
    <source>
        <strain evidence="21 22">NIES-4017</strain>
    </source>
</reference>
<dbReference type="GO" id="GO:0016020">
    <property type="term" value="C:membrane"/>
    <property type="evidence" value="ECO:0007669"/>
    <property type="project" value="UniProtKB-SubCell"/>
</dbReference>
<dbReference type="GO" id="GO:0010276">
    <property type="term" value="F:phytol kinase activity"/>
    <property type="evidence" value="ECO:0007669"/>
    <property type="project" value="UniProtKB-EC"/>
</dbReference>
<keyword evidence="9" id="KW-0418">Kinase</keyword>
<keyword evidence="6" id="KW-0812">Transmembrane</keyword>
<evidence type="ECO:0000256" key="11">
    <source>
        <dbReference type="ARBA" id="ARBA00022946"/>
    </source>
</evidence>
<evidence type="ECO:0000256" key="15">
    <source>
        <dbReference type="ARBA" id="ARBA00039024"/>
    </source>
</evidence>
<evidence type="ECO:0000256" key="19">
    <source>
        <dbReference type="SAM" id="MobiDB-lite"/>
    </source>
</evidence>
<evidence type="ECO:0000256" key="3">
    <source>
        <dbReference type="ARBA" id="ARBA00022528"/>
    </source>
</evidence>
<evidence type="ECO:0000256" key="1">
    <source>
        <dbReference type="ARBA" id="ARBA00004508"/>
    </source>
</evidence>
<dbReference type="Gene3D" id="6.10.140.2220">
    <property type="match status" value="1"/>
</dbReference>
<keyword evidence="3" id="KW-0150">Chloroplast</keyword>
<keyword evidence="18" id="KW-0175">Coiled coil</keyword>
<evidence type="ECO:0000313" key="22">
    <source>
        <dbReference type="Proteomes" id="UP001054857"/>
    </source>
</evidence>
<comment type="similarity">
    <text evidence="2">Belongs to the polyprenol kinase family.</text>
</comment>
<organism evidence="21 22">
    <name type="scientific">Astrephomene gubernaculifera</name>
    <dbReference type="NCBI Taxonomy" id="47775"/>
    <lineage>
        <taxon>Eukaryota</taxon>
        <taxon>Viridiplantae</taxon>
        <taxon>Chlorophyta</taxon>
        <taxon>core chlorophytes</taxon>
        <taxon>Chlorophyceae</taxon>
        <taxon>CS clade</taxon>
        <taxon>Chlamydomonadales</taxon>
        <taxon>Astrephomenaceae</taxon>
        <taxon>Astrephomene</taxon>
    </lineage>
</organism>
<keyword evidence="7" id="KW-0479">Metal-binding</keyword>
<comment type="catalytic activity">
    <reaction evidence="16">
        <text>phytol + CTP = phytyl phosphate + CDP + H(+)</text>
        <dbReference type="Rhea" id="RHEA:38055"/>
        <dbReference type="ChEBI" id="CHEBI:15378"/>
        <dbReference type="ChEBI" id="CHEBI:17327"/>
        <dbReference type="ChEBI" id="CHEBI:37563"/>
        <dbReference type="ChEBI" id="CHEBI:58069"/>
        <dbReference type="ChEBI" id="CHEBI:75483"/>
        <dbReference type="EC" id="2.7.1.182"/>
    </reaction>
</comment>
<comment type="caution">
    <text evidence="21">The sequence shown here is derived from an EMBL/GenBank/DDBJ whole genome shotgun (WGS) entry which is preliminary data.</text>
</comment>
<keyword evidence="12" id="KW-1133">Transmembrane helix</keyword>
<feature type="domain" description="MYND-type" evidence="20">
    <location>
        <begin position="1037"/>
        <end position="1079"/>
    </location>
</feature>
<evidence type="ECO:0000256" key="10">
    <source>
        <dbReference type="ARBA" id="ARBA00022833"/>
    </source>
</evidence>
<feature type="coiled-coil region" evidence="18">
    <location>
        <begin position="943"/>
        <end position="970"/>
    </location>
</feature>
<dbReference type="SUPFAM" id="SSF144232">
    <property type="entry name" value="HIT/MYND zinc finger-like"/>
    <property type="match status" value="1"/>
</dbReference>
<accession>A0AAD3DPA9</accession>
<feature type="compositionally biased region" description="Gly residues" evidence="19">
    <location>
        <begin position="802"/>
        <end position="812"/>
    </location>
</feature>
<evidence type="ECO:0000256" key="8">
    <source>
        <dbReference type="ARBA" id="ARBA00022771"/>
    </source>
</evidence>
<evidence type="ECO:0000256" key="6">
    <source>
        <dbReference type="ARBA" id="ARBA00022692"/>
    </source>
</evidence>
<dbReference type="PANTHER" id="PTHR32523">
    <property type="entry name" value="PHYTOL KINASE 1, CHLOROPLASTIC"/>
    <property type="match status" value="1"/>
</dbReference>
<dbReference type="EMBL" id="BMAR01000008">
    <property type="protein sequence ID" value="GFR44769.1"/>
    <property type="molecule type" value="Genomic_DNA"/>
</dbReference>
<proteinExistence type="inferred from homology"/>
<evidence type="ECO:0000256" key="16">
    <source>
        <dbReference type="ARBA" id="ARBA00048889"/>
    </source>
</evidence>
<keyword evidence="10" id="KW-0862">Zinc</keyword>
<keyword evidence="22" id="KW-1185">Reference proteome</keyword>
<name>A0AAD3DPA9_9CHLO</name>
<sequence>MARRRSSARSSRVQADNSGNNSTLITSFPAYVNTCLRRLPDQAERFLSYGGRLSPTARRVAESLSQDIGTVFGHLEALRASATSADSTETGAAVDVSAVLSHGPVRVSLLRLIAVGARLPPEEYQPDAQAQLSRALCFVRARALAGGLLDQASSVSCPRNVPIPAIDFARSLLRMQTLQALSRQLAAATALLLAAPAPPNPSLQQQHALLIIRWRAALVVENACRFTCALTTLAALPLTGTVRPTTHRQHQQQLSPPQDEAAIVAYSHYVTELVAALQDSCVLEHAARLLLLLIEIAPELNDLPGASVHLKKILLNLLWLRVTESLDPVGATPVAQLHEVLSGCCLRHAALVIGLAVLCKVDGGSSYGLPLELLRGVPVITPHSSAPEASGRCLRIVDDGTFINMLRLLHPQSWRPPPGRRTVLEVAHRIGSFAVASGQVWAGVACPLDGRHARGSARRFRAEVSGGGAGAAAAAAEAAFPSAAPSDPWAVLPLQDVPEVATEALRVASHHLRPLQPDSAPQSVEEVVQWWRLAESVVRHAVRGARRGVSEQLAAEMSERLARGARLPCSLAEGPSPEVAAALAGGFLPCLERLLRRAGEEPTSSSSGSSSPEAALLCGLLDARTQGCLVSLLVYGQERQAAALAVTIGKLLRGTELGVVTTEAGTEAPSALASVQRRVAHAAWGFLEFAADALRRAARQGEDALLAAAAASAPFRQMGVMASIALCEWLPPLSRLVRQAAREVAVAAGVSSASAAAGSAAAGGLETMTQYVAGCLSWWLLPMMHKRASSFDHVDKEEEDGGGTGGTTGGGASSSSGATAAGAGRSGIDAAAGSGGVASASTSQGVKAVAASSSSDPDAYGCGGWFQLMLGDVEVVALLGAALQLGARGPRERGWLIASCCNAASRFTRQVQEAAVATAAAGRHRSGWHYETVCGLRPTGSGSRRMQRELAAERAAAEALAAQLDSWTAETRAKHAWNGGDDCDVDVVDHESPSMQRLHAAGRATMSLEVRGAAALLVSPAELRVRGLVRGCGNPGCTNLAGDSEAEVKLKACGRCGAVGYCCRECQVAHWRAGHKEACGRGHGVG</sequence>
<gene>
    <name evidence="21" type="ORF">Agub_g6100</name>
</gene>
<keyword evidence="11" id="KW-0809">Transit peptide</keyword>
<dbReference type="AlphaFoldDB" id="A0AAD3DPA9"/>
<keyword evidence="13" id="KW-0472">Membrane</keyword>
<comment type="subcellular location">
    <subcellularLocation>
        <location evidence="1">Plastid</location>
        <location evidence="1">Chloroplast membrane</location>
        <topology evidence="1">Multi-pass membrane protein</topology>
    </subcellularLocation>
</comment>
<evidence type="ECO:0000259" key="20">
    <source>
        <dbReference type="PROSITE" id="PS50865"/>
    </source>
</evidence>
<dbReference type="Pfam" id="PF01753">
    <property type="entry name" value="zf-MYND"/>
    <property type="match status" value="1"/>
</dbReference>
<dbReference type="Proteomes" id="UP001054857">
    <property type="component" value="Unassembled WGS sequence"/>
</dbReference>
<keyword evidence="5" id="KW-0808">Transferase</keyword>
<evidence type="ECO:0000256" key="12">
    <source>
        <dbReference type="ARBA" id="ARBA00022989"/>
    </source>
</evidence>
<dbReference type="InterPro" id="IPR002893">
    <property type="entry name" value="Znf_MYND"/>
</dbReference>
<evidence type="ECO:0000256" key="7">
    <source>
        <dbReference type="ARBA" id="ARBA00022723"/>
    </source>
</evidence>
<evidence type="ECO:0000256" key="13">
    <source>
        <dbReference type="ARBA" id="ARBA00023136"/>
    </source>
</evidence>
<evidence type="ECO:0000256" key="5">
    <source>
        <dbReference type="ARBA" id="ARBA00022679"/>
    </source>
</evidence>
<keyword evidence="8 17" id="KW-0863">Zinc-finger</keyword>
<evidence type="ECO:0000256" key="18">
    <source>
        <dbReference type="SAM" id="Coils"/>
    </source>
</evidence>
<dbReference type="InterPro" id="IPR039606">
    <property type="entry name" value="Phytol/farnesol_kinase"/>
</dbReference>
<protein>
    <recommendedName>
        <fullName evidence="15">phytol kinase</fullName>
        <ecNumber evidence="15">2.7.1.182</ecNumber>
    </recommendedName>
</protein>
<dbReference type="GO" id="GO:0008270">
    <property type="term" value="F:zinc ion binding"/>
    <property type="evidence" value="ECO:0007669"/>
    <property type="project" value="UniProtKB-KW"/>
</dbReference>
<evidence type="ECO:0000256" key="14">
    <source>
        <dbReference type="ARBA" id="ARBA00024015"/>
    </source>
</evidence>
<comment type="pathway">
    <text evidence="14">Cofactor biosynthesis; tocopherol biosynthesis.</text>
</comment>
<keyword evidence="4" id="KW-0934">Plastid</keyword>
<evidence type="ECO:0000256" key="2">
    <source>
        <dbReference type="ARBA" id="ARBA00010794"/>
    </source>
</evidence>
<dbReference type="PANTHER" id="PTHR32523:SF8">
    <property type="entry name" value="DOLICHOL KINASE"/>
    <property type="match status" value="1"/>
</dbReference>
<evidence type="ECO:0000256" key="9">
    <source>
        <dbReference type="ARBA" id="ARBA00022777"/>
    </source>
</evidence>
<dbReference type="GO" id="GO:0009507">
    <property type="term" value="C:chloroplast"/>
    <property type="evidence" value="ECO:0007669"/>
    <property type="project" value="UniProtKB-SubCell"/>
</dbReference>
<dbReference type="EC" id="2.7.1.182" evidence="15"/>
<evidence type="ECO:0000256" key="4">
    <source>
        <dbReference type="ARBA" id="ARBA00022640"/>
    </source>
</evidence>
<dbReference type="PROSITE" id="PS50865">
    <property type="entry name" value="ZF_MYND_2"/>
    <property type="match status" value="1"/>
</dbReference>
<feature type="region of interest" description="Disordered" evidence="19">
    <location>
        <begin position="792"/>
        <end position="820"/>
    </location>
</feature>
<evidence type="ECO:0000256" key="17">
    <source>
        <dbReference type="PROSITE-ProRule" id="PRU00134"/>
    </source>
</evidence>